<evidence type="ECO:0000313" key="2">
    <source>
        <dbReference type="EMBL" id="AQS51653.1"/>
    </source>
</evidence>
<evidence type="ECO:0000313" key="3">
    <source>
        <dbReference type="Proteomes" id="UP000189369"/>
    </source>
</evidence>
<reference evidence="2 3" key="1">
    <citation type="submission" date="2017-01" db="EMBL/GenBank/DDBJ databases">
        <title>Complete Genome Sequence of Paenalcaligenes hominis, Isolated from a paraplegic Patient with neurogenic bladder.</title>
        <authorList>
            <person name="Mukhopadhyay R."/>
            <person name="Joaquin J."/>
            <person name="Hogue R."/>
            <person name="Kilaru A."/>
            <person name="Jospin G."/>
            <person name="Mars K."/>
            <person name="Eisen J.A."/>
            <person name="Chaturvedi V."/>
        </authorList>
    </citation>
    <scope>NUCLEOTIDE SEQUENCE [LARGE SCALE GENOMIC DNA]</scope>
    <source>
        <strain evidence="2 3">15S00501</strain>
    </source>
</reference>
<dbReference type="OrthoDB" id="8566581at2"/>
<feature type="region of interest" description="Disordered" evidence="1">
    <location>
        <begin position="173"/>
        <end position="231"/>
    </location>
</feature>
<sequence length="231" mass="24702">MKNNPFDIPGFAVNQDNPLLASLNMMQQIWGNMAKNPLDLATPTSAIPTIEELTKRIEELQAVESWLRLNLSMLSSTIQGLEIQRSTLTTLQAMAKSGLGAMSELSSMMAQSDEKATDTNPDTTEQTEDTADDSLRQAGQVWWDLLQNQFETLATATAQSMQQAQNVADNLSAGVASPSADSTFKSKEAAQTSAAKKTGHATSATKTTKTTSKSAAKKAAKKTAKAAKKTS</sequence>
<dbReference type="NCBIfam" id="NF043076">
    <property type="entry name" value="PHA_gran_PhaM"/>
    <property type="match status" value="1"/>
</dbReference>
<dbReference type="KEGG" id="phn:PAEH1_08905"/>
<feature type="region of interest" description="Disordered" evidence="1">
    <location>
        <begin position="106"/>
        <end position="131"/>
    </location>
</feature>
<feature type="compositionally biased region" description="Basic residues" evidence="1">
    <location>
        <begin position="215"/>
        <end position="231"/>
    </location>
</feature>
<proteinExistence type="predicted"/>
<dbReference type="InterPro" id="IPR050026">
    <property type="entry name" value="PHA_gran_PhaM_N"/>
</dbReference>
<evidence type="ECO:0000256" key="1">
    <source>
        <dbReference type="SAM" id="MobiDB-lite"/>
    </source>
</evidence>
<dbReference type="EMBL" id="CP019697">
    <property type="protein sequence ID" value="AQS51653.1"/>
    <property type="molecule type" value="Genomic_DNA"/>
</dbReference>
<dbReference type="Proteomes" id="UP000189369">
    <property type="component" value="Chromosome"/>
</dbReference>
<dbReference type="STRING" id="643674.PAEH1_08905"/>
<name>A0A1U9K0R4_9BURK</name>
<accession>A0A1U9K0R4</accession>
<protein>
    <submittedName>
        <fullName evidence="2">Uncharacterized protein</fullName>
    </submittedName>
</protein>
<gene>
    <name evidence="2" type="ORF">PAEH1_08905</name>
</gene>
<feature type="compositionally biased region" description="Low complexity" evidence="1">
    <location>
        <begin position="192"/>
        <end position="214"/>
    </location>
</feature>
<organism evidence="2 3">
    <name type="scientific">Paenalcaligenes hominis</name>
    <dbReference type="NCBI Taxonomy" id="643674"/>
    <lineage>
        <taxon>Bacteria</taxon>
        <taxon>Pseudomonadati</taxon>
        <taxon>Pseudomonadota</taxon>
        <taxon>Betaproteobacteria</taxon>
        <taxon>Burkholderiales</taxon>
        <taxon>Alcaligenaceae</taxon>
        <taxon>Paenalcaligenes</taxon>
    </lineage>
</organism>
<dbReference type="AlphaFoldDB" id="A0A1U9K0R4"/>